<dbReference type="InterPro" id="IPR011083">
    <property type="entry name" value="Phage_tail_collar_dom"/>
</dbReference>
<dbReference type="InterPro" id="IPR037053">
    <property type="entry name" value="Phage_tail_collar_dom_sf"/>
</dbReference>
<name>A0ABV4F0Q9_BRAEL</name>
<dbReference type="Proteomes" id="UP001565471">
    <property type="component" value="Unassembled WGS sequence"/>
</dbReference>
<reference evidence="2 3" key="1">
    <citation type="submission" date="2024-07" db="EMBL/GenBank/DDBJ databases">
        <title>Genomic Encyclopedia of Type Strains, Phase V (KMG-V): Genome sequencing to study the core and pangenomes of soil and plant-associated prokaryotes.</title>
        <authorList>
            <person name="Whitman W."/>
        </authorList>
    </citation>
    <scope>NUCLEOTIDE SEQUENCE [LARGE SCALE GENOMIC DNA]</scope>
    <source>
        <strain evidence="2 3">USDA 415</strain>
    </source>
</reference>
<dbReference type="EMBL" id="JBGBZA010000002">
    <property type="protein sequence ID" value="MEY9317008.1"/>
    <property type="molecule type" value="Genomic_DNA"/>
</dbReference>
<dbReference type="Gene3D" id="3.90.1340.10">
    <property type="entry name" value="Phage tail collar domain"/>
    <property type="match status" value="1"/>
</dbReference>
<dbReference type="Pfam" id="PF07484">
    <property type="entry name" value="Collar"/>
    <property type="match status" value="1"/>
</dbReference>
<gene>
    <name evidence="2" type="ORF">ABIF29_003807</name>
</gene>
<feature type="domain" description="Phage tail collar" evidence="1">
    <location>
        <begin position="151"/>
        <end position="208"/>
    </location>
</feature>
<evidence type="ECO:0000259" key="1">
    <source>
        <dbReference type="Pfam" id="PF07484"/>
    </source>
</evidence>
<sequence>MTGVAWWSQTAANNANQDSAINWQEGQSPSSVNDSARAMMASTAKWRDDITGSIVTAGTSTAYTVTSNQVFDNLTRLAGQMIAFTPHATNGATVTLNVDGLGAKPLRSSPGIDLPAGILAQGTPYIAVYNATDAAFYLRGFFGNPYIVPLGAIVEYAGASVPNSSFVFPAGQALNRTTYASLFSLIAVTFGAGDGSTTFNVPDLTGRVTAMKEAAPNRLTSSYFGGNSAAMGAAGGSESTALSTGNLPPYTPSGSVSTSVSSAVVSLQSASNGGQNAFATSSTVGGSANMSGALGLTLGSSFTGSAQGGSSAPFRTVQPTIILNKIMRVL</sequence>
<organism evidence="2 3">
    <name type="scientific">Bradyrhizobium elkanii</name>
    <dbReference type="NCBI Taxonomy" id="29448"/>
    <lineage>
        <taxon>Bacteria</taxon>
        <taxon>Pseudomonadati</taxon>
        <taxon>Pseudomonadota</taxon>
        <taxon>Alphaproteobacteria</taxon>
        <taxon>Hyphomicrobiales</taxon>
        <taxon>Nitrobacteraceae</taxon>
        <taxon>Bradyrhizobium</taxon>
    </lineage>
</organism>
<proteinExistence type="predicted"/>
<accession>A0ABV4F0Q9</accession>
<keyword evidence="3" id="KW-1185">Reference proteome</keyword>
<dbReference type="RefSeq" id="WP_075968434.1">
    <property type="nucleotide sequence ID" value="NZ_CP126026.1"/>
</dbReference>
<evidence type="ECO:0000313" key="3">
    <source>
        <dbReference type="Proteomes" id="UP001565471"/>
    </source>
</evidence>
<protein>
    <submittedName>
        <fullName evidence="2">Microcystin-dependent protein</fullName>
    </submittedName>
</protein>
<dbReference type="SUPFAM" id="SSF88874">
    <property type="entry name" value="Receptor-binding domain of short tail fibre protein gp12"/>
    <property type="match status" value="1"/>
</dbReference>
<comment type="caution">
    <text evidence="2">The sequence shown here is derived from an EMBL/GenBank/DDBJ whole genome shotgun (WGS) entry which is preliminary data.</text>
</comment>
<evidence type="ECO:0000313" key="2">
    <source>
        <dbReference type="EMBL" id="MEY9317008.1"/>
    </source>
</evidence>